<dbReference type="InterPro" id="IPR011549">
    <property type="entry name" value="RibD_C"/>
</dbReference>
<feature type="binding site" evidence="15">
    <location>
        <position position="296"/>
    </location>
    <ligand>
        <name>substrate</name>
    </ligand>
</feature>
<dbReference type="GO" id="GO:0008835">
    <property type="term" value="F:diaminohydroxyphosphoribosylaminopyrimidine deaminase activity"/>
    <property type="evidence" value="ECO:0007669"/>
    <property type="project" value="UniProtKB-EC"/>
</dbReference>
<keyword evidence="8 13" id="KW-0378">Hydrolase</keyword>
<comment type="caution">
    <text evidence="18">The sequence shown here is derived from an EMBL/GenBank/DDBJ whole genome shotgun (WGS) entry which is preliminary data.</text>
</comment>
<dbReference type="RefSeq" id="WP_305169618.1">
    <property type="nucleotide sequence ID" value="NZ_JAUUUU010000001.1"/>
</dbReference>
<evidence type="ECO:0000313" key="18">
    <source>
        <dbReference type="EMBL" id="MDP1520105.1"/>
    </source>
</evidence>
<evidence type="ECO:0000256" key="1">
    <source>
        <dbReference type="ARBA" id="ARBA00002151"/>
    </source>
</evidence>
<dbReference type="Gene3D" id="3.40.140.10">
    <property type="entry name" value="Cytidine Deaminase, domain 2"/>
    <property type="match status" value="1"/>
</dbReference>
<name>A0AAW8B254_9GAMM</name>
<dbReference type="GO" id="GO:0050661">
    <property type="term" value="F:NADP binding"/>
    <property type="evidence" value="ECO:0007669"/>
    <property type="project" value="InterPro"/>
</dbReference>
<dbReference type="InterPro" id="IPR016193">
    <property type="entry name" value="Cytidine_deaminase-like"/>
</dbReference>
<dbReference type="Pfam" id="PF01872">
    <property type="entry name" value="RibD_C"/>
    <property type="match status" value="1"/>
</dbReference>
<comment type="catalytic activity">
    <reaction evidence="13">
        <text>2,5-diamino-6-hydroxy-4-(5-phosphoribosylamino)-pyrimidine + H2O + H(+) = 5-amino-6-(5-phospho-D-ribosylamino)uracil + NH4(+)</text>
        <dbReference type="Rhea" id="RHEA:21868"/>
        <dbReference type="ChEBI" id="CHEBI:15377"/>
        <dbReference type="ChEBI" id="CHEBI:15378"/>
        <dbReference type="ChEBI" id="CHEBI:28938"/>
        <dbReference type="ChEBI" id="CHEBI:58453"/>
        <dbReference type="ChEBI" id="CHEBI:58614"/>
        <dbReference type="EC" id="3.5.4.26"/>
    </reaction>
</comment>
<comment type="similarity">
    <text evidence="4 13">In the N-terminal section; belongs to the cytidine and deoxycytidylate deaminase family.</text>
</comment>
<evidence type="ECO:0000256" key="2">
    <source>
        <dbReference type="ARBA" id="ARBA00004882"/>
    </source>
</evidence>
<keyword evidence="19" id="KW-1185">Reference proteome</keyword>
<dbReference type="InterPro" id="IPR016192">
    <property type="entry name" value="APOBEC/CMP_deaminase_Zn-bd"/>
</dbReference>
<evidence type="ECO:0000256" key="4">
    <source>
        <dbReference type="ARBA" id="ARBA00005259"/>
    </source>
</evidence>
<feature type="domain" description="CMP/dCMP-type deaminase" evidence="17">
    <location>
        <begin position="4"/>
        <end position="126"/>
    </location>
</feature>
<dbReference type="NCBIfam" id="TIGR00227">
    <property type="entry name" value="ribD_Cterm"/>
    <property type="match status" value="1"/>
</dbReference>
<comment type="pathway">
    <text evidence="2 13">Cofactor biosynthesis; riboflavin biosynthesis; 5-amino-6-(D-ribitylamino)uracil from GTP: step 2/4.</text>
</comment>
<keyword evidence="7 13" id="KW-0479">Metal-binding</keyword>
<keyword evidence="11 13" id="KW-0560">Oxidoreductase</keyword>
<evidence type="ECO:0000256" key="6">
    <source>
        <dbReference type="ARBA" id="ARBA00022619"/>
    </source>
</evidence>
<feature type="binding site" evidence="16">
    <location>
        <position position="53"/>
    </location>
    <ligand>
        <name>Zn(2+)</name>
        <dbReference type="ChEBI" id="CHEBI:29105"/>
        <note>catalytic</note>
    </ligand>
</feature>
<dbReference type="FunFam" id="3.40.140.10:FF:000025">
    <property type="entry name" value="Riboflavin biosynthesis protein RibD"/>
    <property type="match status" value="1"/>
</dbReference>
<evidence type="ECO:0000313" key="19">
    <source>
        <dbReference type="Proteomes" id="UP001178354"/>
    </source>
</evidence>
<accession>A0AAW8B254</accession>
<evidence type="ECO:0000256" key="7">
    <source>
        <dbReference type="ARBA" id="ARBA00022723"/>
    </source>
</evidence>
<feature type="binding site" evidence="15">
    <location>
        <position position="187"/>
    </location>
    <ligand>
        <name>substrate</name>
    </ligand>
</feature>
<evidence type="ECO:0000256" key="11">
    <source>
        <dbReference type="ARBA" id="ARBA00023002"/>
    </source>
</evidence>
<dbReference type="Gene3D" id="3.40.430.10">
    <property type="entry name" value="Dihydrofolate Reductase, subunit A"/>
    <property type="match status" value="1"/>
</dbReference>
<dbReference type="PROSITE" id="PS00903">
    <property type="entry name" value="CYT_DCMP_DEAMINASES_1"/>
    <property type="match status" value="1"/>
</dbReference>
<feature type="binding site" evidence="15">
    <location>
        <begin position="298"/>
        <end position="304"/>
    </location>
    <ligand>
        <name>NADP(+)</name>
        <dbReference type="ChEBI" id="CHEBI:58349"/>
    </ligand>
</feature>
<dbReference type="InterPro" id="IPR050765">
    <property type="entry name" value="Riboflavin_Biosynth_HTPR"/>
</dbReference>
<dbReference type="InterPro" id="IPR002125">
    <property type="entry name" value="CMP_dCMP_dom"/>
</dbReference>
<dbReference type="InterPro" id="IPR002734">
    <property type="entry name" value="RibDG_C"/>
</dbReference>
<feature type="binding site" evidence="15">
    <location>
        <position position="234"/>
    </location>
    <ligand>
        <name>NADP(+)</name>
        <dbReference type="ChEBI" id="CHEBI:58349"/>
    </ligand>
</feature>
<sequence>MSDTLDASLMARAVELAARGCYTTMPNPSVGCVIAHGDRVVGEGWHRRAGEAHAEVNALAVAGELARGATAYVTLEPCSHQGRTPPCANALIKAGVSRVVYGMQDPNPNVSGRGLEALRQAGILVDGPMLEAEAMTLNPGFIKRQRLGLPWVRVKLAMSLDGRTAMASGESQWITGPAARSDVQRLRARSSAIITGVDTVLLDNPALTVRPTELNLENAADIARDQPLRVVVDSKLRTPRDAQLLTDGGDTLVASAQGGQLPGAEVVVLDNGKGQVDLTGLLKVLATSECNEVLVEAGAKLAGAFIAAGVVDELIIYMAPKLLGSLARPLLALPLENMSDAVSVKIVDIQPVGDDWRITAHPVPAQGIN</sequence>
<proteinExistence type="inferred from homology"/>
<dbReference type="Pfam" id="PF00383">
    <property type="entry name" value="dCMP_cyt_deam_1"/>
    <property type="match status" value="1"/>
</dbReference>
<feature type="binding site" evidence="15">
    <location>
        <position position="210"/>
    </location>
    <ligand>
        <name>substrate</name>
    </ligand>
</feature>
<dbReference type="CDD" id="cd01284">
    <property type="entry name" value="Riboflavin_deaminase-reductase"/>
    <property type="match status" value="1"/>
</dbReference>
<dbReference type="EC" id="1.1.1.193" evidence="13"/>
<dbReference type="GO" id="GO:0009231">
    <property type="term" value="P:riboflavin biosynthetic process"/>
    <property type="evidence" value="ECO:0007669"/>
    <property type="project" value="UniProtKB-KW"/>
</dbReference>
<comment type="catalytic activity">
    <reaction evidence="13">
        <text>5-amino-6-(5-phospho-D-ribitylamino)uracil + NADP(+) = 5-amino-6-(5-phospho-D-ribosylamino)uracil + NADPH + H(+)</text>
        <dbReference type="Rhea" id="RHEA:17845"/>
        <dbReference type="ChEBI" id="CHEBI:15378"/>
        <dbReference type="ChEBI" id="CHEBI:57783"/>
        <dbReference type="ChEBI" id="CHEBI:58349"/>
        <dbReference type="ChEBI" id="CHEBI:58421"/>
        <dbReference type="ChEBI" id="CHEBI:58453"/>
        <dbReference type="EC" id="1.1.1.193"/>
    </reaction>
</comment>
<comment type="function">
    <text evidence="1 13">Converts 2,5-diamino-6-(ribosylamino)-4(3h)-pyrimidinone 5'-phosphate into 5-amino-6-(ribosylamino)-2,4(1h,3h)-pyrimidinedione 5'-phosphate.</text>
</comment>
<dbReference type="SUPFAM" id="SSF53927">
    <property type="entry name" value="Cytidine deaminase-like"/>
    <property type="match status" value="1"/>
</dbReference>
<evidence type="ECO:0000256" key="15">
    <source>
        <dbReference type="PIRSR" id="PIRSR006769-2"/>
    </source>
</evidence>
<dbReference type="PIRSF" id="PIRSF006769">
    <property type="entry name" value="RibD"/>
    <property type="match status" value="1"/>
</dbReference>
<dbReference type="SUPFAM" id="SSF53597">
    <property type="entry name" value="Dihydrofolate reductase-like"/>
    <property type="match status" value="1"/>
</dbReference>
<comment type="similarity">
    <text evidence="5 13">In the C-terminal section; belongs to the HTP reductase family.</text>
</comment>
<organism evidence="18 19">
    <name type="scientific">Porticoccus litoralis</name>
    <dbReference type="NCBI Taxonomy" id="434086"/>
    <lineage>
        <taxon>Bacteria</taxon>
        <taxon>Pseudomonadati</taxon>
        <taxon>Pseudomonadota</taxon>
        <taxon>Gammaproteobacteria</taxon>
        <taxon>Cellvibrionales</taxon>
        <taxon>Porticoccaceae</taxon>
        <taxon>Porticoccus</taxon>
    </lineage>
</organism>
<keyword evidence="9 13" id="KW-0862">Zinc</keyword>
<dbReference type="AlphaFoldDB" id="A0AAW8B254"/>
<comment type="pathway">
    <text evidence="3 13">Cofactor biosynthesis; riboflavin biosynthesis; 5-amino-6-(D-ribitylamino)uracil from GTP: step 3/4.</text>
</comment>
<feature type="binding site" evidence="16">
    <location>
        <position position="87"/>
    </location>
    <ligand>
        <name>Zn(2+)</name>
        <dbReference type="ChEBI" id="CHEBI:29105"/>
        <note>catalytic</note>
    </ligand>
</feature>
<dbReference type="GO" id="GO:0008270">
    <property type="term" value="F:zinc ion binding"/>
    <property type="evidence" value="ECO:0007669"/>
    <property type="project" value="InterPro"/>
</dbReference>
<feature type="binding site" evidence="15">
    <location>
        <position position="199"/>
    </location>
    <ligand>
        <name>NADP(+)</name>
        <dbReference type="ChEBI" id="CHEBI:58349"/>
    </ligand>
</feature>
<evidence type="ECO:0000256" key="10">
    <source>
        <dbReference type="ARBA" id="ARBA00022857"/>
    </source>
</evidence>
<evidence type="ECO:0000256" key="9">
    <source>
        <dbReference type="ARBA" id="ARBA00022833"/>
    </source>
</evidence>
<feature type="active site" description="Proton donor" evidence="14">
    <location>
        <position position="55"/>
    </location>
</feature>
<dbReference type="Proteomes" id="UP001178354">
    <property type="component" value="Unassembled WGS sequence"/>
</dbReference>
<comment type="cofactor">
    <cofactor evidence="13 16">
        <name>Zn(2+)</name>
        <dbReference type="ChEBI" id="CHEBI:29105"/>
    </cofactor>
    <text evidence="13 16">Binds 1 zinc ion.</text>
</comment>
<evidence type="ECO:0000259" key="17">
    <source>
        <dbReference type="PROSITE" id="PS51747"/>
    </source>
</evidence>
<dbReference type="InterPro" id="IPR004794">
    <property type="entry name" value="Eubact_RibD"/>
</dbReference>
<gene>
    <name evidence="18" type="primary">ribD</name>
    <name evidence="18" type="ORF">Q8A57_03900</name>
</gene>
<reference evidence="18" key="2">
    <citation type="submission" date="2023-08" db="EMBL/GenBank/DDBJ databases">
        <authorList>
            <person name="Luo J."/>
        </authorList>
    </citation>
    <scope>NUCLEOTIDE SEQUENCE</scope>
    <source>
        <strain evidence="18">DSM 25064</strain>
    </source>
</reference>
<dbReference type="EC" id="3.5.4.26" evidence="13"/>
<dbReference type="GO" id="GO:0008703">
    <property type="term" value="F:5-amino-6-(5-phosphoribosylamino)uracil reductase activity"/>
    <property type="evidence" value="ECO:0007669"/>
    <property type="project" value="UniProtKB-EC"/>
</dbReference>
<evidence type="ECO:0000256" key="12">
    <source>
        <dbReference type="ARBA" id="ARBA00023268"/>
    </source>
</evidence>
<protein>
    <recommendedName>
        <fullName evidence="13">Riboflavin biosynthesis protein RibD</fullName>
    </recommendedName>
    <domain>
        <recommendedName>
            <fullName evidence="13">Diaminohydroxyphosphoribosylaminopyrimidine deaminase</fullName>
            <shortName evidence="13">DRAP deaminase</shortName>
            <ecNumber evidence="13">3.5.4.26</ecNumber>
        </recommendedName>
        <alternativeName>
            <fullName evidence="13">Riboflavin-specific deaminase</fullName>
        </alternativeName>
    </domain>
    <domain>
        <recommendedName>
            <fullName evidence="13">5-amino-6-(5-phosphoribosylamino)uracil reductase</fullName>
            <ecNumber evidence="13">1.1.1.193</ecNumber>
        </recommendedName>
        <alternativeName>
            <fullName evidence="13">HTP reductase</fullName>
        </alternativeName>
    </domain>
</protein>
<evidence type="ECO:0000256" key="16">
    <source>
        <dbReference type="PIRSR" id="PIRSR006769-3"/>
    </source>
</evidence>
<reference evidence="18" key="1">
    <citation type="journal article" date="2010" name="Int. J. Syst. Evol. Microbiol.">
        <title>Porticoccus litoralis gen. nov., sp. nov., a gammaproteobacterium isolated from the Yellow Sea.</title>
        <authorList>
            <person name="Oh H.M."/>
            <person name="Kim H."/>
            <person name="Kim K.M."/>
            <person name="Min G.S."/>
            <person name="Cho J.C."/>
        </authorList>
    </citation>
    <scope>NUCLEOTIDE SEQUENCE</scope>
    <source>
        <strain evidence="18">DSM 25064</strain>
    </source>
</reference>
<keyword evidence="12" id="KW-0511">Multifunctional enzyme</keyword>
<feature type="binding site" evidence="15">
    <location>
        <position position="157"/>
    </location>
    <ligand>
        <name>NADP(+)</name>
        <dbReference type="ChEBI" id="CHEBI:58349"/>
    </ligand>
</feature>
<keyword evidence="10 13" id="KW-0521">NADP</keyword>
<dbReference type="PANTHER" id="PTHR38011">
    <property type="entry name" value="DIHYDROFOLATE REDUCTASE FAMILY PROTEIN (AFU_ORTHOLOGUE AFUA_8G06820)"/>
    <property type="match status" value="1"/>
</dbReference>
<evidence type="ECO:0000256" key="5">
    <source>
        <dbReference type="ARBA" id="ARBA00007417"/>
    </source>
</evidence>
<feature type="binding site" evidence="16">
    <location>
        <position position="78"/>
    </location>
    <ligand>
        <name>Zn(2+)</name>
        <dbReference type="ChEBI" id="CHEBI:29105"/>
        <note>catalytic</note>
    </ligand>
</feature>
<dbReference type="NCBIfam" id="TIGR00326">
    <property type="entry name" value="eubact_ribD"/>
    <property type="match status" value="1"/>
</dbReference>
<dbReference type="PANTHER" id="PTHR38011:SF7">
    <property type="entry name" value="2,5-DIAMINO-6-RIBOSYLAMINO-4(3H)-PYRIMIDINONE 5'-PHOSPHATE REDUCTASE"/>
    <property type="match status" value="1"/>
</dbReference>
<dbReference type="InterPro" id="IPR024072">
    <property type="entry name" value="DHFR-like_dom_sf"/>
</dbReference>
<keyword evidence="6 13" id="KW-0686">Riboflavin biosynthesis</keyword>
<dbReference type="EMBL" id="JAUUUU010000001">
    <property type="protein sequence ID" value="MDP1520105.1"/>
    <property type="molecule type" value="Genomic_DNA"/>
</dbReference>
<feature type="binding site" evidence="15">
    <location>
        <position position="207"/>
    </location>
    <ligand>
        <name>substrate</name>
    </ligand>
</feature>
<feature type="binding site" evidence="15">
    <location>
        <position position="203"/>
    </location>
    <ligand>
        <name>substrate</name>
    </ligand>
</feature>
<evidence type="ECO:0000256" key="13">
    <source>
        <dbReference type="PIRNR" id="PIRNR006769"/>
    </source>
</evidence>
<dbReference type="PROSITE" id="PS51747">
    <property type="entry name" value="CYT_DCMP_DEAMINASES_2"/>
    <property type="match status" value="1"/>
</dbReference>
<feature type="binding site" evidence="15">
    <location>
        <position position="171"/>
    </location>
    <ligand>
        <name>substrate</name>
    </ligand>
</feature>
<evidence type="ECO:0000256" key="8">
    <source>
        <dbReference type="ARBA" id="ARBA00022801"/>
    </source>
</evidence>
<evidence type="ECO:0000256" key="3">
    <source>
        <dbReference type="ARBA" id="ARBA00004910"/>
    </source>
</evidence>
<feature type="binding site" evidence="15">
    <location>
        <position position="173"/>
    </location>
    <ligand>
        <name>NADP(+)</name>
        <dbReference type="ChEBI" id="CHEBI:58349"/>
    </ligand>
</feature>
<evidence type="ECO:0000256" key="14">
    <source>
        <dbReference type="PIRSR" id="PIRSR006769-1"/>
    </source>
</evidence>